<protein>
    <submittedName>
        <fullName evidence="2">Uncharacterized protein</fullName>
    </submittedName>
</protein>
<accession>J4IAG5</accession>
<dbReference type="OrthoDB" id="2771214at2759"/>
<organism evidence="2 3">
    <name type="scientific">Fibroporia radiculosa</name>
    <dbReference type="NCBI Taxonomy" id="599839"/>
    <lineage>
        <taxon>Eukaryota</taxon>
        <taxon>Fungi</taxon>
        <taxon>Dikarya</taxon>
        <taxon>Basidiomycota</taxon>
        <taxon>Agaricomycotina</taxon>
        <taxon>Agaricomycetes</taxon>
        <taxon>Polyporales</taxon>
        <taxon>Fibroporiaceae</taxon>
        <taxon>Fibroporia</taxon>
    </lineage>
</organism>
<dbReference type="EMBL" id="HE797095">
    <property type="protein sequence ID" value="CCM02871.1"/>
    <property type="molecule type" value="Genomic_DNA"/>
</dbReference>
<dbReference type="Proteomes" id="UP000006352">
    <property type="component" value="Unassembled WGS sequence"/>
</dbReference>
<keyword evidence="1" id="KW-0812">Transmembrane</keyword>
<dbReference type="GeneID" id="24097782"/>
<keyword evidence="1" id="KW-0472">Membrane</keyword>
<evidence type="ECO:0000256" key="1">
    <source>
        <dbReference type="SAM" id="Phobius"/>
    </source>
</evidence>
<dbReference type="RefSeq" id="XP_012182154.1">
    <property type="nucleotide sequence ID" value="XM_012326764.1"/>
</dbReference>
<keyword evidence="1" id="KW-1133">Transmembrane helix</keyword>
<gene>
    <name evidence="2" type="ORF">FIBRA_04984</name>
</gene>
<sequence>MPAFIQAPPAPAGVPFPSLTPLPHIKHSHPALSPPNTSSAFITSLPPPAPLTMRSQVRLYEHPEFKADKQDMTLFSTILFVLTLAATGAFIILSVSCLLAWSDDCVFRASSPPLPPDDALTRDPDAAFASPGQRPAFLPLRHVLSA</sequence>
<evidence type="ECO:0000313" key="2">
    <source>
        <dbReference type="EMBL" id="CCM02871.1"/>
    </source>
</evidence>
<dbReference type="InParanoid" id="J4IAG5"/>
<name>J4IAG5_9APHY</name>
<keyword evidence="3" id="KW-1185">Reference proteome</keyword>
<reference evidence="2 3" key="1">
    <citation type="journal article" date="2012" name="Appl. Environ. Microbiol.">
        <title>Short-read sequencing for genomic analysis of the brown rot fungus Fibroporia radiculosa.</title>
        <authorList>
            <person name="Tang J.D."/>
            <person name="Perkins A.D."/>
            <person name="Sonstegard T.S."/>
            <person name="Schroeder S.G."/>
            <person name="Burgess S.C."/>
            <person name="Diehl S.V."/>
        </authorList>
    </citation>
    <scope>NUCLEOTIDE SEQUENCE [LARGE SCALE GENOMIC DNA]</scope>
    <source>
        <strain evidence="2 3">TFFH 294</strain>
    </source>
</reference>
<feature type="transmembrane region" description="Helical" evidence="1">
    <location>
        <begin position="74"/>
        <end position="101"/>
    </location>
</feature>
<dbReference type="HOGENOM" id="CLU_1777479_0_0_1"/>
<evidence type="ECO:0000313" key="3">
    <source>
        <dbReference type="Proteomes" id="UP000006352"/>
    </source>
</evidence>
<proteinExistence type="predicted"/>
<dbReference type="AlphaFoldDB" id="J4IAG5"/>